<keyword evidence="2" id="KW-1185">Reference proteome</keyword>
<organism evidence="1 2">
    <name type="scientific">Avena sativa</name>
    <name type="common">Oat</name>
    <dbReference type="NCBI Taxonomy" id="4498"/>
    <lineage>
        <taxon>Eukaryota</taxon>
        <taxon>Viridiplantae</taxon>
        <taxon>Streptophyta</taxon>
        <taxon>Embryophyta</taxon>
        <taxon>Tracheophyta</taxon>
        <taxon>Spermatophyta</taxon>
        <taxon>Magnoliopsida</taxon>
        <taxon>Liliopsida</taxon>
        <taxon>Poales</taxon>
        <taxon>Poaceae</taxon>
        <taxon>BOP clade</taxon>
        <taxon>Pooideae</taxon>
        <taxon>Poodae</taxon>
        <taxon>Poeae</taxon>
        <taxon>Poeae Chloroplast Group 1 (Aveneae type)</taxon>
        <taxon>Aveninae</taxon>
        <taxon>Avena</taxon>
    </lineage>
</organism>
<sequence length="489" mass="53003">MAALASLLRRRSRRTDVLLRTLCASTATPAAPTLSSSAAKTRLRREYDPDRSVSLLEAVDTASLSASSTRHALSLAARRLSRAGRYADAEKLLSSHIQDTTTEPHLSAILCSYASAGLPEKALDAFRSAAPSLPAPISSMPFNALLSGFIRCRRNRRVPVLFEELSKEFSIAPNASSYAILVKAHCMVRHDAKAHEVLARMREEGISPTTTIYTTMMDSMYKQKKVEDAETLWKQMLESGCKPDQAAYNVRAMNHALKGKPDDVLLVMAEMETAGVEPDVITYNFLMTAYCKVGKMEDAKALYRSLGDKGCSANQATYKHMMAHLSAHGDFDFALEIFKESMSKHKVPDFKTMKGFVEGLAKGGRVVEAKQVISEVKKKFPDNMLSGWKKLEKELGFCADNGDAVPQAECSAEESVSEAKPATAEALEIDDSAAEETGMSVSEAEPATAEALELDDSAAGETGVSEESAVDETPAPETSSDEEVPRGPA</sequence>
<reference evidence="1" key="1">
    <citation type="submission" date="2021-05" db="EMBL/GenBank/DDBJ databases">
        <authorList>
            <person name="Scholz U."/>
            <person name="Mascher M."/>
            <person name="Fiebig A."/>
        </authorList>
    </citation>
    <scope>NUCLEOTIDE SEQUENCE [LARGE SCALE GENOMIC DNA]</scope>
</reference>
<protein>
    <submittedName>
        <fullName evidence="1">Uncharacterized protein</fullName>
    </submittedName>
</protein>
<evidence type="ECO:0000313" key="1">
    <source>
        <dbReference type="EnsemblPlants" id="AVESA.00010b.r2.6AG1034590.1.CDS.1"/>
    </source>
</evidence>
<proteinExistence type="predicted"/>
<name>A0ACD5YSF3_AVESA</name>
<dbReference type="Proteomes" id="UP001732700">
    <property type="component" value="Chromosome 6A"/>
</dbReference>
<dbReference type="EnsemblPlants" id="AVESA.00010b.r2.6AG1034590.1">
    <property type="protein sequence ID" value="AVESA.00010b.r2.6AG1034590.1.CDS.1"/>
    <property type="gene ID" value="AVESA.00010b.r2.6AG1034590"/>
</dbReference>
<reference evidence="1" key="2">
    <citation type="submission" date="2025-09" db="UniProtKB">
        <authorList>
            <consortium name="EnsemblPlants"/>
        </authorList>
    </citation>
    <scope>IDENTIFICATION</scope>
</reference>
<evidence type="ECO:0000313" key="2">
    <source>
        <dbReference type="Proteomes" id="UP001732700"/>
    </source>
</evidence>
<accession>A0ACD5YSF3</accession>